<reference evidence="1 2" key="1">
    <citation type="journal article" date="2017" name="G3 (Bethesda)">
        <title>The Physical Genome Mapping of Anopheles albimanus Corrected Scaffold Misassemblies and Identified Interarm Rearrangements in Genus Anopheles.</title>
        <authorList>
            <person name="Artemov G.N."/>
            <person name="Peery A.N."/>
            <person name="Jiang X."/>
            <person name="Tu Z."/>
            <person name="Stegniy V.N."/>
            <person name="Sharakhova M.V."/>
            <person name="Sharakhov I.V."/>
        </authorList>
    </citation>
    <scope>NUCLEOTIDE SEQUENCE [LARGE SCALE GENOMIC DNA]</scope>
    <source>
        <strain evidence="1 2">ALBI9_A</strain>
    </source>
</reference>
<protein>
    <submittedName>
        <fullName evidence="1">Uncharacterized protein</fullName>
    </submittedName>
</protein>
<dbReference type="VEuPathDB" id="VectorBase:AALB015000"/>
<reference evidence="1" key="2">
    <citation type="submission" date="2022-08" db="UniProtKB">
        <authorList>
            <consortium name="EnsemblMetazoa"/>
        </authorList>
    </citation>
    <scope>IDENTIFICATION</scope>
    <source>
        <strain evidence="1">STECLA/ALBI9_A</strain>
    </source>
</reference>
<keyword evidence="2" id="KW-1185">Reference proteome</keyword>
<dbReference type="AlphaFoldDB" id="A0A182FZI5"/>
<organism evidence="1 2">
    <name type="scientific">Anopheles albimanus</name>
    <name type="common">New world malaria mosquito</name>
    <dbReference type="NCBI Taxonomy" id="7167"/>
    <lineage>
        <taxon>Eukaryota</taxon>
        <taxon>Metazoa</taxon>
        <taxon>Ecdysozoa</taxon>
        <taxon>Arthropoda</taxon>
        <taxon>Hexapoda</taxon>
        <taxon>Insecta</taxon>
        <taxon>Pterygota</taxon>
        <taxon>Neoptera</taxon>
        <taxon>Endopterygota</taxon>
        <taxon>Diptera</taxon>
        <taxon>Nematocera</taxon>
        <taxon>Culicoidea</taxon>
        <taxon>Culicidae</taxon>
        <taxon>Anophelinae</taxon>
        <taxon>Anopheles</taxon>
    </lineage>
</organism>
<name>A0A182FZI5_ANOAL</name>
<dbReference type="EnsemblMetazoa" id="AALB015000-RA">
    <property type="protein sequence ID" value="AALB015000-PA"/>
    <property type="gene ID" value="AALB015000"/>
</dbReference>
<sequence>MKREGFKACAIPEATPLNRAHQLVHLISRQLRG</sequence>
<evidence type="ECO:0000313" key="2">
    <source>
        <dbReference type="Proteomes" id="UP000069272"/>
    </source>
</evidence>
<dbReference type="Proteomes" id="UP000069272">
    <property type="component" value="Chromosome 3R"/>
</dbReference>
<accession>A0A182FZI5</accession>
<evidence type="ECO:0000313" key="1">
    <source>
        <dbReference type="EnsemblMetazoa" id="AALB015000-PA"/>
    </source>
</evidence>
<proteinExistence type="predicted"/>